<keyword evidence="1" id="KW-0732">Signal</keyword>
<dbReference type="EMBL" id="JAKKPZ010000417">
    <property type="protein sequence ID" value="KAI1695304.1"/>
    <property type="molecule type" value="Genomic_DNA"/>
</dbReference>
<proteinExistence type="predicted"/>
<gene>
    <name evidence="2" type="ORF">DdX_19653</name>
</gene>
<comment type="caution">
    <text evidence="2">The sequence shown here is derived from an EMBL/GenBank/DDBJ whole genome shotgun (WGS) entry which is preliminary data.</text>
</comment>
<evidence type="ECO:0000256" key="1">
    <source>
        <dbReference type="SAM" id="SignalP"/>
    </source>
</evidence>
<sequence>MNILALLAVLFVLFCQTSGAGTELSLANNGDNYIEILPREKRQDLITGVLLPTAFKYAADHPDQVKGVFGKAKDSLSGLAKSGKHVVEKLANVTNKFKNTFKKWLGFGKSHASNEE</sequence>
<name>A0AAD4QWY5_9BILA</name>
<evidence type="ECO:0000313" key="3">
    <source>
        <dbReference type="Proteomes" id="UP001201812"/>
    </source>
</evidence>
<reference evidence="2" key="1">
    <citation type="submission" date="2022-01" db="EMBL/GenBank/DDBJ databases">
        <title>Genome Sequence Resource for Two Populations of Ditylenchus destructor, the Migratory Endoparasitic Phytonematode.</title>
        <authorList>
            <person name="Zhang H."/>
            <person name="Lin R."/>
            <person name="Xie B."/>
        </authorList>
    </citation>
    <scope>NUCLEOTIDE SEQUENCE</scope>
    <source>
        <strain evidence="2">BazhouSP</strain>
    </source>
</reference>
<dbReference type="AlphaFoldDB" id="A0AAD4QWY5"/>
<keyword evidence="3" id="KW-1185">Reference proteome</keyword>
<organism evidence="2 3">
    <name type="scientific">Ditylenchus destructor</name>
    <dbReference type="NCBI Taxonomy" id="166010"/>
    <lineage>
        <taxon>Eukaryota</taxon>
        <taxon>Metazoa</taxon>
        <taxon>Ecdysozoa</taxon>
        <taxon>Nematoda</taxon>
        <taxon>Chromadorea</taxon>
        <taxon>Rhabditida</taxon>
        <taxon>Tylenchina</taxon>
        <taxon>Tylenchomorpha</taxon>
        <taxon>Sphaerularioidea</taxon>
        <taxon>Anguinidae</taxon>
        <taxon>Anguininae</taxon>
        <taxon>Ditylenchus</taxon>
    </lineage>
</organism>
<protein>
    <submittedName>
        <fullName evidence="2">Uncharacterized protein</fullName>
    </submittedName>
</protein>
<feature type="signal peptide" evidence="1">
    <location>
        <begin position="1"/>
        <end position="19"/>
    </location>
</feature>
<evidence type="ECO:0000313" key="2">
    <source>
        <dbReference type="EMBL" id="KAI1695304.1"/>
    </source>
</evidence>
<feature type="chain" id="PRO_5042066763" evidence="1">
    <location>
        <begin position="20"/>
        <end position="116"/>
    </location>
</feature>
<dbReference type="Proteomes" id="UP001201812">
    <property type="component" value="Unassembled WGS sequence"/>
</dbReference>
<accession>A0AAD4QWY5</accession>